<name>A0A1Y2DTE7_9PEZI</name>
<feature type="region of interest" description="Disordered" evidence="5">
    <location>
        <begin position="167"/>
        <end position="192"/>
    </location>
</feature>
<accession>A0A1Y2DTE7</accession>
<feature type="domain" description="CHY-type" evidence="6">
    <location>
        <begin position="581"/>
        <end position="648"/>
    </location>
</feature>
<dbReference type="Pfam" id="PF05495">
    <property type="entry name" value="zf-CHY"/>
    <property type="match status" value="1"/>
</dbReference>
<feature type="region of interest" description="Disordered" evidence="5">
    <location>
        <begin position="661"/>
        <end position="691"/>
    </location>
</feature>
<dbReference type="RefSeq" id="XP_040714376.1">
    <property type="nucleotide sequence ID" value="XM_040862236.1"/>
</dbReference>
<evidence type="ECO:0000256" key="2">
    <source>
        <dbReference type="ARBA" id="ARBA00022771"/>
    </source>
</evidence>
<dbReference type="PROSITE" id="PS51266">
    <property type="entry name" value="ZF_CHY"/>
    <property type="match status" value="1"/>
</dbReference>
<evidence type="ECO:0000256" key="1">
    <source>
        <dbReference type="ARBA" id="ARBA00022723"/>
    </source>
</evidence>
<evidence type="ECO:0000313" key="8">
    <source>
        <dbReference type="Proteomes" id="UP000193689"/>
    </source>
</evidence>
<proteinExistence type="predicted"/>
<feature type="region of interest" description="Disordered" evidence="5">
    <location>
        <begin position="1"/>
        <end position="40"/>
    </location>
</feature>
<comment type="caution">
    <text evidence="7">The sequence shown here is derived from an EMBL/GenBank/DDBJ whole genome shotgun (WGS) entry which is preliminary data.</text>
</comment>
<keyword evidence="8" id="KW-1185">Reference proteome</keyword>
<evidence type="ECO:0000256" key="5">
    <source>
        <dbReference type="SAM" id="MobiDB-lite"/>
    </source>
</evidence>
<dbReference type="Proteomes" id="UP000193689">
    <property type="component" value="Unassembled WGS sequence"/>
</dbReference>
<feature type="region of interest" description="Disordered" evidence="5">
    <location>
        <begin position="368"/>
        <end position="407"/>
    </location>
</feature>
<dbReference type="EMBL" id="MCFJ01000009">
    <property type="protein sequence ID" value="ORY62540.1"/>
    <property type="molecule type" value="Genomic_DNA"/>
</dbReference>
<evidence type="ECO:0000256" key="3">
    <source>
        <dbReference type="ARBA" id="ARBA00022833"/>
    </source>
</evidence>
<evidence type="ECO:0000256" key="4">
    <source>
        <dbReference type="PROSITE-ProRule" id="PRU00601"/>
    </source>
</evidence>
<organism evidence="7 8">
    <name type="scientific">Pseudomassariella vexata</name>
    <dbReference type="NCBI Taxonomy" id="1141098"/>
    <lineage>
        <taxon>Eukaryota</taxon>
        <taxon>Fungi</taxon>
        <taxon>Dikarya</taxon>
        <taxon>Ascomycota</taxon>
        <taxon>Pezizomycotina</taxon>
        <taxon>Sordariomycetes</taxon>
        <taxon>Xylariomycetidae</taxon>
        <taxon>Amphisphaeriales</taxon>
        <taxon>Pseudomassariaceae</taxon>
        <taxon>Pseudomassariella</taxon>
    </lineage>
</organism>
<keyword evidence="2 4" id="KW-0863">Zinc-finger</keyword>
<feature type="compositionally biased region" description="Pro residues" evidence="5">
    <location>
        <begin position="180"/>
        <end position="191"/>
    </location>
</feature>
<feature type="compositionally biased region" description="Acidic residues" evidence="5">
    <location>
        <begin position="380"/>
        <end position="399"/>
    </location>
</feature>
<dbReference type="InterPro" id="IPR037274">
    <property type="entry name" value="Znf_CHY_sf"/>
</dbReference>
<dbReference type="AlphaFoldDB" id="A0A1Y2DTE7"/>
<reference evidence="7 8" key="1">
    <citation type="submission" date="2016-07" db="EMBL/GenBank/DDBJ databases">
        <title>Pervasive Adenine N6-methylation of Active Genes in Fungi.</title>
        <authorList>
            <consortium name="DOE Joint Genome Institute"/>
            <person name="Mondo S.J."/>
            <person name="Dannebaum R.O."/>
            <person name="Kuo R.C."/>
            <person name="Labutti K."/>
            <person name="Haridas S."/>
            <person name="Kuo A."/>
            <person name="Salamov A."/>
            <person name="Ahrendt S.R."/>
            <person name="Lipzen A."/>
            <person name="Sullivan W."/>
            <person name="Andreopoulos W.B."/>
            <person name="Clum A."/>
            <person name="Lindquist E."/>
            <person name="Daum C."/>
            <person name="Ramamoorthy G.K."/>
            <person name="Gryganskyi A."/>
            <person name="Culley D."/>
            <person name="Magnuson J.K."/>
            <person name="James T.Y."/>
            <person name="O'Malley M.A."/>
            <person name="Stajich J.E."/>
            <person name="Spatafora J.W."/>
            <person name="Visel A."/>
            <person name="Grigoriev I.V."/>
        </authorList>
    </citation>
    <scope>NUCLEOTIDE SEQUENCE [LARGE SCALE GENOMIC DNA]</scope>
    <source>
        <strain evidence="7 8">CBS 129021</strain>
    </source>
</reference>
<dbReference type="InParanoid" id="A0A1Y2DTE7"/>
<dbReference type="GeneID" id="63778448"/>
<protein>
    <recommendedName>
        <fullName evidence="6">CHY-type domain-containing protein</fullName>
    </recommendedName>
</protein>
<dbReference type="InterPro" id="IPR008913">
    <property type="entry name" value="Znf_CHY"/>
</dbReference>
<dbReference type="SUPFAM" id="SSF161219">
    <property type="entry name" value="CHY zinc finger-like"/>
    <property type="match status" value="1"/>
</dbReference>
<evidence type="ECO:0000259" key="6">
    <source>
        <dbReference type="PROSITE" id="PS51266"/>
    </source>
</evidence>
<keyword evidence="1" id="KW-0479">Metal-binding</keyword>
<sequence length="691" mass="77063">MISTSHLAEGAIDGRQAVAEASSRRVVPKPVPESQVQDPRKYQIEQLKRRFSAQQSNLQNRTTNLSFHLKPSDPDFPFELDYLDCEVQVPASYPKGRPVLRVKNKDIPRGFSVNIERGWDKLAREKEGATLLALTNALDKDLEALLSEQKTETVTLVSFKDTRHLETSSTGLDDDIAPAQPEPSKPVPVPVHKPYKPEESFTKEEIAQAKARRAQETRQLESRMGRMAHFQRSPDTIVYTLPLEAKRRTELPVELQAIQSVQLIIPLLYPLQPLRILLNDVESKDAELLEEAFARRAAQQNQMSLMSHLNYLTQNMHTLAKSVQVLVKSAPVAGPIEDATVDKGKSVETTKGFKEDGDEKRHVLVIPRPPEWTMVGGSDDSNESESDGDYSWDSGDESDGGGVAITNNNVASATPLAERGTSISFPSIELHSIELLQVSLLSINVKCERCRTINEVTSLRPNAEKESSCKKCATALSVKFRPEMVHQNSIRAGFIDCSGCTVADMLPSTFVPTCGRCSTSSPGLVSVRGEVTTNVCRECHGKFTFKIPEVKFLAISHGSALPPTTGPKRRLEKLGLHAGEPLPDRGVCSHYKKSYRWFRFSCCSKVYTCDKCHDEQDDHPHEWANRMICGWCSREQNYAVEACGFCGRSVIGRKGRGFWEGGKGTRDRTMMSRKDKRKFRRVGPGEAKKKD</sequence>
<dbReference type="GO" id="GO:0008270">
    <property type="term" value="F:zinc ion binding"/>
    <property type="evidence" value="ECO:0007669"/>
    <property type="project" value="UniProtKB-KW"/>
</dbReference>
<feature type="compositionally biased region" description="Basic and acidic residues" evidence="5">
    <location>
        <begin position="663"/>
        <end position="673"/>
    </location>
</feature>
<gene>
    <name evidence="7" type="ORF">BCR38DRAFT_459020</name>
</gene>
<keyword evidence="3" id="KW-0862">Zinc</keyword>
<evidence type="ECO:0000313" key="7">
    <source>
        <dbReference type="EMBL" id="ORY62540.1"/>
    </source>
</evidence>
<dbReference type="OrthoDB" id="10253329at2759"/>
<dbReference type="STRING" id="1141098.A0A1Y2DTE7"/>